<gene>
    <name evidence="12" type="ordered locus">ASAC_0288</name>
</gene>
<dbReference type="InterPro" id="IPR001557">
    <property type="entry name" value="L-lactate/malate_DH"/>
</dbReference>
<feature type="binding site" evidence="8">
    <location>
        <position position="93"/>
    </location>
    <ligand>
        <name>NAD(+)</name>
        <dbReference type="ChEBI" id="CHEBI:57540"/>
    </ligand>
</feature>
<feature type="active site" description="Proton acceptor" evidence="6">
    <location>
        <position position="173"/>
    </location>
</feature>
<dbReference type="InParanoid" id="D9Q057"/>
<feature type="binding site" evidence="7">
    <location>
        <position position="80"/>
    </location>
    <ligand>
        <name>substrate</name>
    </ligand>
</feature>
<dbReference type="InterPro" id="IPR036291">
    <property type="entry name" value="NAD(P)-bd_dom_sf"/>
</dbReference>
<dbReference type="EMBL" id="CP001742">
    <property type="protein sequence ID" value="ADL18695.1"/>
    <property type="molecule type" value="Genomic_DNA"/>
</dbReference>
<evidence type="ECO:0000256" key="2">
    <source>
        <dbReference type="ARBA" id="ARBA00020382"/>
    </source>
</evidence>
<dbReference type="Gene3D" id="3.40.50.720">
    <property type="entry name" value="NAD(P)-binding Rossmann-like Domain"/>
    <property type="match status" value="1"/>
</dbReference>
<evidence type="ECO:0000256" key="8">
    <source>
        <dbReference type="PIRSR" id="PIRSR000102-3"/>
    </source>
</evidence>
<protein>
    <recommendedName>
        <fullName evidence="2">Malate dehydrogenase</fullName>
    </recommendedName>
</protein>
<evidence type="ECO:0000256" key="6">
    <source>
        <dbReference type="PIRSR" id="PIRSR000102-1"/>
    </source>
</evidence>
<dbReference type="PANTHER" id="PTHR43128:SF16">
    <property type="entry name" value="L-LACTATE DEHYDROGENASE"/>
    <property type="match status" value="1"/>
</dbReference>
<dbReference type="GO" id="GO:0004459">
    <property type="term" value="F:L-lactate dehydrogenase (NAD+) activity"/>
    <property type="evidence" value="ECO:0007669"/>
    <property type="project" value="TreeGrafter"/>
</dbReference>
<feature type="binding site" evidence="8">
    <location>
        <position position="31"/>
    </location>
    <ligand>
        <name>NAD(+)</name>
        <dbReference type="ChEBI" id="CHEBI:57540"/>
    </ligand>
</feature>
<feature type="binding site" evidence="8">
    <location>
        <begin position="6"/>
        <end position="12"/>
    </location>
    <ligand>
        <name>NAD(+)</name>
        <dbReference type="ChEBI" id="CHEBI:57540"/>
    </ligand>
</feature>
<dbReference type="FunCoup" id="D9Q057">
    <property type="interactions" value="96"/>
</dbReference>
<evidence type="ECO:0000256" key="4">
    <source>
        <dbReference type="ARBA" id="ARBA00023002"/>
    </source>
</evidence>
<sequence length="308" mass="33341">MITVVGGAGRVGVTTGAMVLLRDLDDVMLIDIKPNAPQGEALDLNHMAAVLGISRRAYGSNDYKDMSGSDIVIVTAGFPRKAGQTREDLLRVNADVMKQIAEQIKEYAPNSKVLVLTNPSDAMTYVMYKKLGFPRERVIGFSGLLDSPRLAYYASVKLNISPASIQPVVLGMHGEHMFPAPRLSSVGGAPLSSLLSQKDIDEIVKQTVEAGAEIIKLRGYSSNWAPAAGLALMAEAIKKDQRKVYIVSAYLNGEYGYKDVIAEVPAVLGRNGIEKILELPLTDEERKGLDASVNAVRDLLNALPPEYR</sequence>
<keyword evidence="13" id="KW-1185">Reference proteome</keyword>
<dbReference type="Proteomes" id="UP000000346">
    <property type="component" value="Chromosome"/>
</dbReference>
<feature type="domain" description="Lactate/malate dehydrogenase C-terminal" evidence="11">
    <location>
        <begin position="145"/>
        <end position="297"/>
    </location>
</feature>
<feature type="binding site" evidence="7">
    <location>
        <position position="149"/>
    </location>
    <ligand>
        <name>substrate</name>
    </ligand>
</feature>
<dbReference type="AlphaFoldDB" id="D9Q057"/>
<dbReference type="NCBIfam" id="NF004863">
    <property type="entry name" value="PRK06223.1"/>
    <property type="match status" value="1"/>
</dbReference>
<evidence type="ECO:0000259" key="10">
    <source>
        <dbReference type="Pfam" id="PF00056"/>
    </source>
</evidence>
<dbReference type="Pfam" id="PF02866">
    <property type="entry name" value="Ldh_1_C"/>
    <property type="match status" value="1"/>
</dbReference>
<reference evidence="12 13" key="1">
    <citation type="journal article" date="2010" name="Appl. Environ. Microbiol.">
        <title>The genome sequence of the crenarchaeon Acidilobus saccharovorans supports a new order, Acidilobales, and suggests an important ecological role in terrestrial acidic hot springs.</title>
        <authorList>
            <person name="Mardanov A.V."/>
            <person name="Svetlitchnyi V.A."/>
            <person name="Beletsky A.V."/>
            <person name="Prokofeva M.I."/>
            <person name="Bonch-Osmolovskaya E.A."/>
            <person name="Ravin N.V."/>
            <person name="Skryabin K.G."/>
        </authorList>
    </citation>
    <scope>NUCLEOTIDE SEQUENCE [LARGE SCALE GENOMIC DNA]</scope>
    <source>
        <strain evidence="13">DSM 16705 / JCM 18335 / VKM B-2471 / 345-15</strain>
    </source>
</reference>
<dbReference type="KEGG" id="asc:ASAC_0288"/>
<dbReference type="InterPro" id="IPR022383">
    <property type="entry name" value="Lactate/malate_DH_C"/>
</dbReference>
<proteinExistence type="inferred from homology"/>
<organism evidence="12 13">
    <name type="scientific">Acidilobus saccharovorans (strain DSM 16705 / JCM 18335 / VKM B-2471 / 345-15)</name>
    <dbReference type="NCBI Taxonomy" id="666510"/>
    <lineage>
        <taxon>Archaea</taxon>
        <taxon>Thermoproteota</taxon>
        <taxon>Thermoprotei</taxon>
        <taxon>Acidilobales</taxon>
        <taxon>Acidilobaceae</taxon>
        <taxon>Acidilobus</taxon>
    </lineage>
</organism>
<accession>D9Q057</accession>
<dbReference type="Pfam" id="PF00056">
    <property type="entry name" value="Ldh_1_N"/>
    <property type="match status" value="1"/>
</dbReference>
<dbReference type="InterPro" id="IPR001236">
    <property type="entry name" value="Lactate/malate_DH_N"/>
</dbReference>
<dbReference type="Gene3D" id="3.90.110.10">
    <property type="entry name" value="Lactate dehydrogenase/glycoside hydrolase, family 4, C-terminal"/>
    <property type="match status" value="1"/>
</dbReference>
<dbReference type="SUPFAM" id="SSF56327">
    <property type="entry name" value="LDH C-terminal domain-like"/>
    <property type="match status" value="1"/>
</dbReference>
<feature type="binding site" evidence="7">
    <location>
        <position position="86"/>
    </location>
    <ligand>
        <name>substrate</name>
    </ligand>
</feature>
<keyword evidence="5 8" id="KW-0520">NAD</keyword>
<name>D9Q057_ACIS3</name>
<dbReference type="eggNOG" id="arCOG00246">
    <property type="taxonomic scope" value="Archaea"/>
</dbReference>
<evidence type="ECO:0000256" key="3">
    <source>
        <dbReference type="ARBA" id="ARBA00022532"/>
    </source>
</evidence>
<comment type="similarity">
    <text evidence="1 9">Belongs to the LDH/MDH superfamily.</text>
</comment>
<dbReference type="PRINTS" id="PR00086">
    <property type="entry name" value="LLDHDRGNASE"/>
</dbReference>
<feature type="binding site" evidence="7">
    <location>
        <position position="118"/>
    </location>
    <ligand>
        <name>substrate</name>
    </ligand>
</feature>
<evidence type="ECO:0000313" key="13">
    <source>
        <dbReference type="Proteomes" id="UP000000346"/>
    </source>
</evidence>
<dbReference type="InterPro" id="IPR011275">
    <property type="entry name" value="Malate_DH_type3"/>
</dbReference>
<evidence type="ECO:0000256" key="9">
    <source>
        <dbReference type="RuleBase" id="RU003369"/>
    </source>
</evidence>
<evidence type="ECO:0000256" key="5">
    <source>
        <dbReference type="ARBA" id="ARBA00023027"/>
    </source>
</evidence>
<evidence type="ECO:0000313" key="12">
    <source>
        <dbReference type="EMBL" id="ADL18695.1"/>
    </source>
</evidence>
<keyword evidence="3" id="KW-0816">Tricarboxylic acid cycle</keyword>
<dbReference type="SUPFAM" id="SSF51735">
    <property type="entry name" value="NAD(P)-binding Rossmann-fold domains"/>
    <property type="match status" value="1"/>
</dbReference>
<dbReference type="PIRSF" id="PIRSF000102">
    <property type="entry name" value="Lac_mal_DH"/>
    <property type="match status" value="1"/>
</dbReference>
<dbReference type="CDD" id="cd01339">
    <property type="entry name" value="LDH-like_MDH"/>
    <property type="match status" value="1"/>
</dbReference>
<dbReference type="GO" id="GO:0006089">
    <property type="term" value="P:lactate metabolic process"/>
    <property type="evidence" value="ECO:0007669"/>
    <property type="project" value="TreeGrafter"/>
</dbReference>
<dbReference type="PANTHER" id="PTHR43128">
    <property type="entry name" value="L-2-HYDROXYCARBOXYLATE DEHYDROGENASE (NAD(P)(+))"/>
    <property type="match status" value="1"/>
</dbReference>
<evidence type="ECO:0000256" key="1">
    <source>
        <dbReference type="ARBA" id="ARBA00008104"/>
    </source>
</evidence>
<dbReference type="InterPro" id="IPR015955">
    <property type="entry name" value="Lactate_DH/Glyco_Ohase_4_C"/>
</dbReference>
<evidence type="ECO:0000256" key="7">
    <source>
        <dbReference type="PIRSR" id="PIRSR000102-2"/>
    </source>
</evidence>
<dbReference type="HOGENOM" id="CLU_045401_2_1_2"/>
<feature type="domain" description="Lactate/malate dehydrogenase N-terminal" evidence="10">
    <location>
        <begin position="2"/>
        <end position="140"/>
    </location>
</feature>
<keyword evidence="4 9" id="KW-0560">Oxidoreductase</keyword>
<dbReference type="GO" id="GO:0006099">
    <property type="term" value="P:tricarboxylic acid cycle"/>
    <property type="evidence" value="ECO:0007669"/>
    <property type="project" value="UniProtKB-KW"/>
</dbReference>
<dbReference type="GeneID" id="9498511"/>
<dbReference type="FunFam" id="3.40.50.720:FF:000018">
    <property type="entry name" value="Malate dehydrogenase"/>
    <property type="match status" value="1"/>
</dbReference>
<evidence type="ECO:0000259" key="11">
    <source>
        <dbReference type="Pfam" id="PF02866"/>
    </source>
</evidence>
<dbReference type="OrthoDB" id="2596at2157"/>
<dbReference type="STRING" id="666510.ASAC_0288"/>
<dbReference type="RefSeq" id="WP_013266207.1">
    <property type="nucleotide sequence ID" value="NC_014374.1"/>
</dbReference>